<keyword evidence="15" id="KW-1185">Reference proteome</keyword>
<dbReference type="eggNOG" id="COG1203">
    <property type="taxonomic scope" value="Bacteria"/>
</dbReference>
<proteinExistence type="inferred from homology"/>
<dbReference type="GO" id="GO:0051607">
    <property type="term" value="P:defense response to virus"/>
    <property type="evidence" value="ECO:0007669"/>
    <property type="project" value="UniProtKB-KW"/>
</dbReference>
<dbReference type="SUPFAM" id="SSF52540">
    <property type="entry name" value="P-loop containing nucleoside triphosphate hydrolases"/>
    <property type="match status" value="1"/>
</dbReference>
<evidence type="ECO:0000313" key="14">
    <source>
        <dbReference type="EMBL" id="SFE65456.1"/>
    </source>
</evidence>
<dbReference type="InterPro" id="IPR006474">
    <property type="entry name" value="Helicase_Cas3_CRISPR-ass_core"/>
</dbReference>
<dbReference type="PANTHER" id="PTHR47959:SF16">
    <property type="entry name" value="CRISPR-ASSOCIATED NUCLEASE_HELICASE CAS3-RELATED"/>
    <property type="match status" value="1"/>
</dbReference>
<dbReference type="InterPro" id="IPR006483">
    <property type="entry name" value="CRISPR-assoc_Cas3_HD"/>
</dbReference>
<accession>A0A1I2CAW3</accession>
<evidence type="ECO:0000256" key="10">
    <source>
        <dbReference type="ARBA" id="ARBA00038437"/>
    </source>
</evidence>
<dbReference type="NCBIfam" id="TIGR01587">
    <property type="entry name" value="cas3_core"/>
    <property type="match status" value="1"/>
</dbReference>
<comment type="similarity">
    <text evidence="10">Belongs to the DEAD box helicase family.</text>
</comment>
<evidence type="ECO:0000256" key="9">
    <source>
        <dbReference type="ARBA" id="ARBA00023118"/>
    </source>
</evidence>
<keyword evidence="9" id="KW-0051">Antiviral defense</keyword>
<dbReference type="Pfam" id="PF00270">
    <property type="entry name" value="DEAD"/>
    <property type="match status" value="1"/>
</dbReference>
<gene>
    <name evidence="14" type="ORF">SAMN05444380_11584</name>
</gene>
<evidence type="ECO:0000256" key="4">
    <source>
        <dbReference type="ARBA" id="ARBA00022723"/>
    </source>
</evidence>
<dbReference type="GO" id="GO:0016787">
    <property type="term" value="F:hydrolase activity"/>
    <property type="evidence" value="ECO:0007669"/>
    <property type="project" value="UniProtKB-KW"/>
</dbReference>
<dbReference type="Pfam" id="PF22590">
    <property type="entry name" value="Cas3-like_C_2"/>
    <property type="match status" value="1"/>
</dbReference>
<dbReference type="PROSITE" id="PS51194">
    <property type="entry name" value="HELICASE_CTER"/>
    <property type="match status" value="1"/>
</dbReference>
<dbReference type="GO" id="GO:0005524">
    <property type="term" value="F:ATP binding"/>
    <property type="evidence" value="ECO:0007669"/>
    <property type="project" value="UniProtKB-KW"/>
</dbReference>
<evidence type="ECO:0000256" key="3">
    <source>
        <dbReference type="ARBA" id="ARBA00022722"/>
    </source>
</evidence>
<dbReference type="GO" id="GO:0004518">
    <property type="term" value="F:nuclease activity"/>
    <property type="evidence" value="ECO:0007669"/>
    <property type="project" value="UniProtKB-KW"/>
</dbReference>
<dbReference type="NCBIfam" id="TIGR01596">
    <property type="entry name" value="cas3_HD"/>
    <property type="match status" value="1"/>
</dbReference>
<reference evidence="14 15" key="1">
    <citation type="submission" date="2016-10" db="EMBL/GenBank/DDBJ databases">
        <authorList>
            <person name="de Groot N.N."/>
        </authorList>
    </citation>
    <scope>NUCLEOTIDE SEQUENCE [LARGE SCALE GENOMIC DNA]</scope>
    <source>
        <strain evidence="14 15">DSM 19012</strain>
    </source>
</reference>
<comment type="similarity">
    <text evidence="1">In the N-terminal section; belongs to the CRISPR-associated nuclease Cas3-HD family.</text>
</comment>
<dbReference type="Gene3D" id="3.40.50.300">
    <property type="entry name" value="P-loop containing nucleotide triphosphate hydrolases"/>
    <property type="match status" value="2"/>
</dbReference>
<dbReference type="CDD" id="cd09641">
    <property type="entry name" value="Cas3''_I"/>
    <property type="match status" value="1"/>
</dbReference>
<dbReference type="InterPro" id="IPR014001">
    <property type="entry name" value="Helicase_ATP-bd"/>
</dbReference>
<feature type="domain" description="HD Cas3-type" evidence="13">
    <location>
        <begin position="18"/>
        <end position="217"/>
    </location>
</feature>
<name>A0A1I2CAW3_9BACT</name>
<evidence type="ECO:0000256" key="6">
    <source>
        <dbReference type="ARBA" id="ARBA00022801"/>
    </source>
</evidence>
<dbReference type="OrthoDB" id="9810236at2"/>
<dbReference type="InterPro" id="IPR054712">
    <property type="entry name" value="Cas3-like_dom"/>
</dbReference>
<dbReference type="SMART" id="SM00487">
    <property type="entry name" value="DEXDc"/>
    <property type="match status" value="1"/>
</dbReference>
<keyword evidence="3" id="KW-0540">Nuclease</keyword>
<dbReference type="InterPro" id="IPR011545">
    <property type="entry name" value="DEAD/DEAH_box_helicase_dom"/>
</dbReference>
<protein>
    <submittedName>
        <fullName evidence="14">CRISPR-associated helicase, Cas3 family</fullName>
    </submittedName>
</protein>
<dbReference type="InterPro" id="IPR027417">
    <property type="entry name" value="P-loop_NTPase"/>
</dbReference>
<evidence type="ECO:0000256" key="7">
    <source>
        <dbReference type="ARBA" id="ARBA00022806"/>
    </source>
</evidence>
<dbReference type="GO" id="GO:0003724">
    <property type="term" value="F:RNA helicase activity"/>
    <property type="evidence" value="ECO:0007669"/>
    <property type="project" value="TreeGrafter"/>
</dbReference>
<dbReference type="AlphaFoldDB" id="A0A1I2CAW3"/>
<feature type="domain" description="Helicase ATP-binding" evidence="11">
    <location>
        <begin position="246"/>
        <end position="436"/>
    </location>
</feature>
<keyword evidence="6" id="KW-0378">Hydrolase</keyword>
<dbReference type="InParanoid" id="A0A1I2CAW3"/>
<evidence type="ECO:0000259" key="11">
    <source>
        <dbReference type="PROSITE" id="PS51192"/>
    </source>
</evidence>
<dbReference type="InterPro" id="IPR038257">
    <property type="entry name" value="CRISPR-assoc_Cas3_HD_sf"/>
</dbReference>
<comment type="similarity">
    <text evidence="2">In the central section; belongs to the CRISPR-associated helicase Cas3 family.</text>
</comment>
<dbReference type="PROSITE" id="PS51192">
    <property type="entry name" value="HELICASE_ATP_BIND_1"/>
    <property type="match status" value="1"/>
</dbReference>
<dbReference type="InterPro" id="IPR001650">
    <property type="entry name" value="Helicase_C-like"/>
</dbReference>
<evidence type="ECO:0000259" key="13">
    <source>
        <dbReference type="PROSITE" id="PS51643"/>
    </source>
</evidence>
<feature type="domain" description="Helicase C-terminal" evidence="12">
    <location>
        <begin position="457"/>
        <end position="618"/>
    </location>
</feature>
<dbReference type="GO" id="GO:0046872">
    <property type="term" value="F:metal ion binding"/>
    <property type="evidence" value="ECO:0007669"/>
    <property type="project" value="UniProtKB-KW"/>
</dbReference>
<dbReference type="InterPro" id="IPR050079">
    <property type="entry name" value="DEAD_box_RNA_helicase"/>
</dbReference>
<dbReference type="GO" id="GO:0003676">
    <property type="term" value="F:nucleic acid binding"/>
    <property type="evidence" value="ECO:0007669"/>
    <property type="project" value="InterPro"/>
</dbReference>
<keyword evidence="5" id="KW-0547">Nucleotide-binding</keyword>
<dbReference type="STRING" id="385682.SAMN05444380_11584"/>
<evidence type="ECO:0000259" key="12">
    <source>
        <dbReference type="PROSITE" id="PS51194"/>
    </source>
</evidence>
<evidence type="ECO:0000313" key="15">
    <source>
        <dbReference type="Proteomes" id="UP000181976"/>
    </source>
</evidence>
<evidence type="ECO:0000256" key="1">
    <source>
        <dbReference type="ARBA" id="ARBA00006847"/>
    </source>
</evidence>
<evidence type="ECO:0000256" key="2">
    <source>
        <dbReference type="ARBA" id="ARBA00009046"/>
    </source>
</evidence>
<dbReference type="RefSeq" id="WP_010528948.1">
    <property type="nucleotide sequence ID" value="NZ_AFSL01000112.1"/>
</dbReference>
<dbReference type="GO" id="GO:0005829">
    <property type="term" value="C:cytosol"/>
    <property type="evidence" value="ECO:0007669"/>
    <property type="project" value="TreeGrafter"/>
</dbReference>
<evidence type="ECO:0000256" key="8">
    <source>
        <dbReference type="ARBA" id="ARBA00022840"/>
    </source>
</evidence>
<dbReference type="SMART" id="SM00490">
    <property type="entry name" value="HELICc"/>
    <property type="match status" value="1"/>
</dbReference>
<evidence type="ECO:0000256" key="5">
    <source>
        <dbReference type="ARBA" id="ARBA00022741"/>
    </source>
</evidence>
<dbReference type="PANTHER" id="PTHR47959">
    <property type="entry name" value="ATP-DEPENDENT RNA HELICASE RHLE-RELATED"/>
    <property type="match status" value="1"/>
</dbReference>
<dbReference type="Proteomes" id="UP000181976">
    <property type="component" value="Unassembled WGS sequence"/>
</dbReference>
<keyword evidence="7" id="KW-0347">Helicase</keyword>
<keyword evidence="4" id="KW-0479">Metal-binding</keyword>
<dbReference type="PROSITE" id="PS51643">
    <property type="entry name" value="HD_CAS3"/>
    <property type="match status" value="1"/>
</dbReference>
<dbReference type="EMBL" id="FONA01000015">
    <property type="protein sequence ID" value="SFE65456.1"/>
    <property type="molecule type" value="Genomic_DNA"/>
</dbReference>
<organism evidence="14 15">
    <name type="scientific">Thermophagus xiamenensis</name>
    <dbReference type="NCBI Taxonomy" id="385682"/>
    <lineage>
        <taxon>Bacteria</taxon>
        <taxon>Pseudomonadati</taxon>
        <taxon>Bacteroidota</taxon>
        <taxon>Bacteroidia</taxon>
        <taxon>Marinilabiliales</taxon>
        <taxon>Marinilabiliaceae</taxon>
        <taxon>Thermophagus</taxon>
    </lineage>
</organism>
<sequence>MKQILPGVKQTLMGPLAKSNPPQTIKEHIEEALEIKEKFKKAFPRIENLASAKNFWDILTTSIIFHDIGKAHNEFQNLLRGKKHRWNNQRHELFALPFIESLNLSEKWLVYLTVAGHHKDFDTLIRKIESYGSDGDNFELDLGGTEEIISFEKEFETNIPVEIVSELLKKFGYQHLKPVIHNPKRILVEFTRKHFKDKTEQIKLMLLAGAFKQCDHLASAGFTNIFNLSVDDFKFLQTYKLYQHQKDASSVIGNAILTAPTGSGKTETSLLWLQNQLKKTGNGRVFYILPYVASINAMFKRLEKEIPAKIGLLHGKLSAFIETKFENDDSVDEKHKEIIKNQFRTLVSPFKIVTPFQLLKNIFALKGFEKNLFEWAGGYFIFDEIHAYNPKVFAQIISLLKFATKYLDVKVFIMTATLPSFLKKALETAIGNFTSLKANQKLYNSFNRHRIIVKKGLLGDNLSLIQNHLEKNLKVLVVCNTVKQAQLVYKQLSSPKKLLLHSAFTAQDRSNKEHQLSNNDITLLVGTQAIEVSLDLDYDVIFTEPAPLDALIQRFGRVNRKRQKGICDCFVFEDRNEADKFIYPNKNVIDRTIQILKEKEFQNSGIIQESELQEMIDFVYPEWDLEDKEEFDKTTSLLDYFINNELKPFIYSEKQEEDFYEQFDGVKVLPSTLLSYYRELLEKNNFIQAENLKVQISSRRFYALLHNEGIDIRREAFENIETHKLKEQKVLVINRNYDSELGLLLDIEKKEDIEESFL</sequence>
<dbReference type="Gene3D" id="1.10.3210.30">
    <property type="match status" value="1"/>
</dbReference>
<keyword evidence="8" id="KW-0067">ATP-binding</keyword>